<dbReference type="InterPro" id="IPR017969">
    <property type="entry name" value="Heavy-metal-associated_CS"/>
</dbReference>
<keyword evidence="4 10" id="KW-0479">Metal-binding</keyword>
<gene>
    <name evidence="12" type="primary">zntA</name>
    <name evidence="12" type="ORF">LPTSP3_g09410</name>
</gene>
<dbReference type="InterPro" id="IPR027256">
    <property type="entry name" value="P-typ_ATPase_IB"/>
</dbReference>
<evidence type="ECO:0000256" key="10">
    <source>
        <dbReference type="RuleBase" id="RU362081"/>
    </source>
</evidence>
<dbReference type="PRINTS" id="PR00119">
    <property type="entry name" value="CATATPASE"/>
</dbReference>
<feature type="transmembrane region" description="Helical" evidence="10">
    <location>
        <begin position="204"/>
        <end position="223"/>
    </location>
</feature>
<dbReference type="Pfam" id="PF00403">
    <property type="entry name" value="HMA"/>
    <property type="match status" value="1"/>
</dbReference>
<dbReference type="InterPro" id="IPR018303">
    <property type="entry name" value="ATPase_P-typ_P_site"/>
</dbReference>
<dbReference type="Pfam" id="PF00702">
    <property type="entry name" value="Hydrolase"/>
    <property type="match status" value="1"/>
</dbReference>
<evidence type="ECO:0000256" key="3">
    <source>
        <dbReference type="ARBA" id="ARBA00022692"/>
    </source>
</evidence>
<keyword evidence="13" id="KW-1185">Reference proteome</keyword>
<feature type="transmembrane region" description="Helical" evidence="10">
    <location>
        <begin position="702"/>
        <end position="719"/>
    </location>
</feature>
<comment type="subcellular location">
    <subcellularLocation>
        <location evidence="10">Cell membrane</location>
    </subcellularLocation>
    <subcellularLocation>
        <location evidence="1">Endomembrane system</location>
        <topology evidence="1">Multi-pass membrane protein</topology>
    </subcellularLocation>
</comment>
<dbReference type="SUPFAM" id="SSF55008">
    <property type="entry name" value="HMA, heavy metal-associated domain"/>
    <property type="match status" value="1"/>
</dbReference>
<dbReference type="SUPFAM" id="SSF81665">
    <property type="entry name" value="Calcium ATPase, transmembrane domain M"/>
    <property type="match status" value="1"/>
</dbReference>
<dbReference type="Gene3D" id="3.40.1110.10">
    <property type="entry name" value="Calcium-transporting ATPase, cytoplasmic domain N"/>
    <property type="match status" value="1"/>
</dbReference>
<dbReference type="InterPro" id="IPR023214">
    <property type="entry name" value="HAD_sf"/>
</dbReference>
<evidence type="ECO:0000256" key="9">
    <source>
        <dbReference type="ARBA" id="ARBA00023136"/>
    </source>
</evidence>
<dbReference type="CDD" id="cd00371">
    <property type="entry name" value="HMA"/>
    <property type="match status" value="1"/>
</dbReference>
<dbReference type="PROSITE" id="PS01047">
    <property type="entry name" value="HMA_1"/>
    <property type="match status" value="1"/>
</dbReference>
<dbReference type="Proteomes" id="UP000245263">
    <property type="component" value="Chromosome 1"/>
</dbReference>
<feature type="transmembrane region" description="Helical" evidence="10">
    <location>
        <begin position="98"/>
        <end position="118"/>
    </location>
</feature>
<dbReference type="PROSITE" id="PS50846">
    <property type="entry name" value="HMA_2"/>
    <property type="match status" value="1"/>
</dbReference>
<evidence type="ECO:0000313" key="12">
    <source>
        <dbReference type="EMBL" id="BDA78011.1"/>
    </source>
</evidence>
<dbReference type="Pfam" id="PF00122">
    <property type="entry name" value="E1-E2_ATPase"/>
    <property type="match status" value="1"/>
</dbReference>
<dbReference type="EMBL" id="AP025028">
    <property type="protein sequence ID" value="BDA78011.1"/>
    <property type="molecule type" value="Genomic_DNA"/>
</dbReference>
<dbReference type="CDD" id="cd02094">
    <property type="entry name" value="P-type_ATPase_Cu-like"/>
    <property type="match status" value="1"/>
</dbReference>
<dbReference type="InterPro" id="IPR001757">
    <property type="entry name" value="P_typ_ATPase"/>
</dbReference>
<dbReference type="SFLD" id="SFLDF00027">
    <property type="entry name" value="p-type_atpase"/>
    <property type="match status" value="1"/>
</dbReference>
<feature type="domain" description="HMA" evidence="11">
    <location>
        <begin position="8"/>
        <end position="73"/>
    </location>
</feature>
<dbReference type="InterPro" id="IPR023299">
    <property type="entry name" value="ATPase_P-typ_cyto_dom_N"/>
</dbReference>
<dbReference type="RefSeq" id="WP_109018617.1">
    <property type="nucleotide sequence ID" value="NZ_AP025028.1"/>
</dbReference>
<evidence type="ECO:0000256" key="7">
    <source>
        <dbReference type="ARBA" id="ARBA00022967"/>
    </source>
</evidence>
<feature type="transmembrane region" description="Helical" evidence="10">
    <location>
        <begin position="360"/>
        <end position="380"/>
    </location>
</feature>
<dbReference type="InterPro" id="IPR059000">
    <property type="entry name" value="ATPase_P-type_domA"/>
</dbReference>
<dbReference type="PANTHER" id="PTHR43520">
    <property type="entry name" value="ATP7, ISOFORM B"/>
    <property type="match status" value="1"/>
</dbReference>
<feature type="transmembrane region" description="Helical" evidence="10">
    <location>
        <begin position="124"/>
        <end position="145"/>
    </location>
</feature>
<feature type="transmembrane region" description="Helical" evidence="10">
    <location>
        <begin position="166"/>
        <end position="188"/>
    </location>
</feature>
<feature type="transmembrane region" description="Helical" evidence="10">
    <location>
        <begin position="725"/>
        <end position="743"/>
    </location>
</feature>
<dbReference type="NCBIfam" id="TIGR01494">
    <property type="entry name" value="ATPase_P-type"/>
    <property type="match status" value="1"/>
</dbReference>
<keyword evidence="10" id="KW-1003">Cell membrane</keyword>
<dbReference type="InterPro" id="IPR044492">
    <property type="entry name" value="P_typ_ATPase_HD_dom"/>
</dbReference>
<evidence type="ECO:0000256" key="5">
    <source>
        <dbReference type="ARBA" id="ARBA00022741"/>
    </source>
</evidence>
<keyword evidence="8 10" id="KW-1133">Transmembrane helix</keyword>
<dbReference type="InterPro" id="IPR036412">
    <property type="entry name" value="HAD-like_sf"/>
</dbReference>
<dbReference type="InterPro" id="IPR023298">
    <property type="entry name" value="ATPase_P-typ_TM_dom_sf"/>
</dbReference>
<keyword evidence="7" id="KW-1278">Translocase</keyword>
<organism evidence="12 13">
    <name type="scientific">Leptospira kobayashii</name>
    <dbReference type="NCBI Taxonomy" id="1917830"/>
    <lineage>
        <taxon>Bacteria</taxon>
        <taxon>Pseudomonadati</taxon>
        <taxon>Spirochaetota</taxon>
        <taxon>Spirochaetia</taxon>
        <taxon>Leptospirales</taxon>
        <taxon>Leptospiraceae</taxon>
        <taxon>Leptospira</taxon>
    </lineage>
</organism>
<dbReference type="Gene3D" id="1.20.1110.10">
    <property type="entry name" value="Calcium-transporting ATPase, transmembrane domain"/>
    <property type="match status" value="1"/>
</dbReference>
<evidence type="ECO:0000313" key="13">
    <source>
        <dbReference type="Proteomes" id="UP000245263"/>
    </source>
</evidence>
<keyword evidence="3 10" id="KW-0812">Transmembrane</keyword>
<dbReference type="SFLD" id="SFLDS00003">
    <property type="entry name" value="Haloacid_Dehalogenase"/>
    <property type="match status" value="1"/>
</dbReference>
<protein>
    <submittedName>
        <fullName evidence="12">Copper-translocating P-type ATPase</fullName>
    </submittedName>
</protein>
<dbReference type="SUPFAM" id="SSF56784">
    <property type="entry name" value="HAD-like"/>
    <property type="match status" value="1"/>
</dbReference>
<dbReference type="NCBIfam" id="TIGR01511">
    <property type="entry name" value="ATPase-IB1_Cu"/>
    <property type="match status" value="1"/>
</dbReference>
<dbReference type="Gene3D" id="3.30.70.100">
    <property type="match status" value="1"/>
</dbReference>
<sequence>MESSEKQTNVTLDLYGMTCANCALRIERGLQKTPGITEARVNFAMETAFVKHGPEVANEDLLKIVESLGYKAAKHNSSDPSSHESEQEKEKNRLKIRFFISCLFSIPLLYTMVGHFKALSWIPIPGWLLSPFFQLALATPIQFWIGFPFYKGAYRSLKNKMANMDVLVALGTSAAFGYSLAMTVLWYLQTNSNPIHAEHSSLPHLYYETSAVLLTFLLGGKLLETIAKHKSSLAIKSLLGLKPNFASVKKGNSFEEVPAEFLKPGDIIQIRPGEKIPADGIVTEGHSDTNESMLTGESFPVEKKIGDSVLGGTINGNGSLLFKATKVGDQTVLSSIIRSVEEAQTSKAPIQKLADRISSVFVPIVVCIAAIDFLICFFYLEPGNIGSALEKAIAVLVIACPCALGLATPVSLLVGTTRAAKSGILIRDAESLETAAHLKVLAFDKTGTLTEGSPIVTDYKTFGDEERSILSKFASAESTSEHPLAKSIVEFIKSKGINMLLPKDFQSVPGGGIRARVEDDFILAGKLDYLLESGGKPPEELLEIGKSWEEKGKSIVWGKLDGSKSSWILFALEDKIKESSKIAIRDLKELGIEPVLLTGDLKKIAKLVADQVGITKIHASLSPNEKLDLISDFQNSIGATGMAGDGINDAPALAKADVGFAMGNGTDIAMETAGIVIVKGDLQRLVESIRISKATVRNIKQNLFWAFAYNAIGIPVAASGLLAPWVAGLAMALSSVSVVLNALRLRGRKET</sequence>
<feature type="transmembrane region" description="Helical" evidence="10">
    <location>
        <begin position="392"/>
        <end position="414"/>
    </location>
</feature>
<reference evidence="12 13" key="1">
    <citation type="submission" date="2021-08" db="EMBL/GenBank/DDBJ databases">
        <title>Complete genome sequence of Leptospira kobayashii strain E30.</title>
        <authorList>
            <person name="Nakao R."/>
            <person name="Nakamura S."/>
            <person name="Masuzawa T."/>
            <person name="Koizumi N."/>
        </authorList>
    </citation>
    <scope>NUCLEOTIDE SEQUENCE [LARGE SCALE GENOMIC DNA]</scope>
    <source>
        <strain evidence="12 13">E30</strain>
    </source>
</reference>
<dbReference type="Gene3D" id="3.40.50.1000">
    <property type="entry name" value="HAD superfamily/HAD-like"/>
    <property type="match status" value="1"/>
</dbReference>
<dbReference type="PROSITE" id="PS00154">
    <property type="entry name" value="ATPASE_E1_E2"/>
    <property type="match status" value="1"/>
</dbReference>
<keyword evidence="6 10" id="KW-0067">ATP-binding</keyword>
<evidence type="ECO:0000256" key="1">
    <source>
        <dbReference type="ARBA" id="ARBA00004127"/>
    </source>
</evidence>
<dbReference type="SUPFAM" id="SSF81653">
    <property type="entry name" value="Calcium ATPase, transduction domain A"/>
    <property type="match status" value="1"/>
</dbReference>
<dbReference type="NCBIfam" id="TIGR01525">
    <property type="entry name" value="ATPase-IB_hvy"/>
    <property type="match status" value="1"/>
</dbReference>
<evidence type="ECO:0000256" key="8">
    <source>
        <dbReference type="ARBA" id="ARBA00022989"/>
    </source>
</evidence>
<evidence type="ECO:0000256" key="4">
    <source>
        <dbReference type="ARBA" id="ARBA00022723"/>
    </source>
</evidence>
<dbReference type="InterPro" id="IPR006121">
    <property type="entry name" value="HMA_dom"/>
</dbReference>
<comment type="similarity">
    <text evidence="2 10">Belongs to the cation transport ATPase (P-type) (TC 3.A.3) family. Type IB subfamily.</text>
</comment>
<keyword evidence="9 10" id="KW-0472">Membrane</keyword>
<evidence type="ECO:0000256" key="2">
    <source>
        <dbReference type="ARBA" id="ARBA00006024"/>
    </source>
</evidence>
<evidence type="ECO:0000259" key="11">
    <source>
        <dbReference type="PROSITE" id="PS50846"/>
    </source>
</evidence>
<proteinExistence type="inferred from homology"/>
<name>A0ABN6KB95_9LEPT</name>
<dbReference type="PRINTS" id="PR00943">
    <property type="entry name" value="CUATPASE"/>
</dbReference>
<dbReference type="InterPro" id="IPR008250">
    <property type="entry name" value="ATPase_P-typ_transduc_dom_A_sf"/>
</dbReference>
<dbReference type="SFLD" id="SFLDG00002">
    <property type="entry name" value="C1.7:_P-type_atpase_like"/>
    <property type="match status" value="1"/>
</dbReference>
<dbReference type="PANTHER" id="PTHR43520:SF8">
    <property type="entry name" value="P-TYPE CU(+) TRANSPORTER"/>
    <property type="match status" value="1"/>
</dbReference>
<dbReference type="Gene3D" id="2.70.150.10">
    <property type="entry name" value="Calcium-transporting ATPase, cytoplasmic transduction domain A"/>
    <property type="match status" value="1"/>
</dbReference>
<accession>A0ABN6KB95</accession>
<keyword evidence="5 10" id="KW-0547">Nucleotide-binding</keyword>
<dbReference type="InterPro" id="IPR036163">
    <property type="entry name" value="HMA_dom_sf"/>
</dbReference>
<evidence type="ECO:0000256" key="6">
    <source>
        <dbReference type="ARBA" id="ARBA00022840"/>
    </source>
</evidence>